<accession>S7QBI5</accession>
<protein>
    <recommendedName>
        <fullName evidence="7">Small ribosomal subunit protein mS29</fullName>
    </recommendedName>
</protein>
<dbReference type="eggNOG" id="KOG3928">
    <property type="taxonomic scope" value="Eukaryota"/>
</dbReference>
<keyword evidence="3" id="KW-0809">Transit peptide</keyword>
<comment type="similarity">
    <text evidence="2">Belongs to the mitochondrion-specific ribosomal protein mS29 family.</text>
</comment>
<keyword evidence="5" id="KW-0496">Mitochondrion</keyword>
<dbReference type="HOGENOM" id="CLU_042567_0_1_1"/>
<evidence type="ECO:0000313" key="9">
    <source>
        <dbReference type="EMBL" id="EPQ56717.1"/>
    </source>
</evidence>
<dbReference type="InterPro" id="IPR027417">
    <property type="entry name" value="P-loop_NTPase"/>
</dbReference>
<dbReference type="KEGG" id="gtr:GLOTRDRAFT_138372"/>
<dbReference type="AlphaFoldDB" id="S7QBI5"/>
<dbReference type="Gene3D" id="3.40.50.300">
    <property type="entry name" value="P-loop containing nucleotide triphosphate hydrolases"/>
    <property type="match status" value="1"/>
</dbReference>
<gene>
    <name evidence="9" type="ORF">GLOTRDRAFT_138372</name>
</gene>
<feature type="compositionally biased region" description="Low complexity" evidence="8">
    <location>
        <begin position="40"/>
        <end position="55"/>
    </location>
</feature>
<evidence type="ECO:0000256" key="4">
    <source>
        <dbReference type="ARBA" id="ARBA00022980"/>
    </source>
</evidence>
<dbReference type="PANTHER" id="PTHR12810:SF0">
    <property type="entry name" value="SMALL RIBOSOMAL SUBUNIT PROTEIN MS29"/>
    <property type="match status" value="1"/>
</dbReference>
<organism evidence="9 10">
    <name type="scientific">Gloeophyllum trabeum (strain ATCC 11539 / FP-39264 / Madison 617)</name>
    <name type="common">Brown rot fungus</name>
    <dbReference type="NCBI Taxonomy" id="670483"/>
    <lineage>
        <taxon>Eukaryota</taxon>
        <taxon>Fungi</taxon>
        <taxon>Dikarya</taxon>
        <taxon>Basidiomycota</taxon>
        <taxon>Agaricomycotina</taxon>
        <taxon>Agaricomycetes</taxon>
        <taxon>Gloeophyllales</taxon>
        <taxon>Gloeophyllaceae</taxon>
        <taxon>Gloeophyllum</taxon>
    </lineage>
</organism>
<dbReference type="RefSeq" id="XP_007865394.1">
    <property type="nucleotide sequence ID" value="XM_007867203.1"/>
</dbReference>
<reference evidence="9 10" key="1">
    <citation type="journal article" date="2012" name="Science">
        <title>The Paleozoic origin of enzymatic lignin decomposition reconstructed from 31 fungal genomes.</title>
        <authorList>
            <person name="Floudas D."/>
            <person name="Binder M."/>
            <person name="Riley R."/>
            <person name="Barry K."/>
            <person name="Blanchette R.A."/>
            <person name="Henrissat B."/>
            <person name="Martinez A.T."/>
            <person name="Otillar R."/>
            <person name="Spatafora J.W."/>
            <person name="Yadav J.S."/>
            <person name="Aerts A."/>
            <person name="Benoit I."/>
            <person name="Boyd A."/>
            <person name="Carlson A."/>
            <person name="Copeland A."/>
            <person name="Coutinho P.M."/>
            <person name="de Vries R.P."/>
            <person name="Ferreira P."/>
            <person name="Findley K."/>
            <person name="Foster B."/>
            <person name="Gaskell J."/>
            <person name="Glotzer D."/>
            <person name="Gorecki P."/>
            <person name="Heitman J."/>
            <person name="Hesse C."/>
            <person name="Hori C."/>
            <person name="Igarashi K."/>
            <person name="Jurgens J.A."/>
            <person name="Kallen N."/>
            <person name="Kersten P."/>
            <person name="Kohler A."/>
            <person name="Kuees U."/>
            <person name="Kumar T.K.A."/>
            <person name="Kuo A."/>
            <person name="LaButti K."/>
            <person name="Larrondo L.F."/>
            <person name="Lindquist E."/>
            <person name="Ling A."/>
            <person name="Lombard V."/>
            <person name="Lucas S."/>
            <person name="Lundell T."/>
            <person name="Martin R."/>
            <person name="McLaughlin D.J."/>
            <person name="Morgenstern I."/>
            <person name="Morin E."/>
            <person name="Murat C."/>
            <person name="Nagy L.G."/>
            <person name="Nolan M."/>
            <person name="Ohm R.A."/>
            <person name="Patyshakuliyeva A."/>
            <person name="Rokas A."/>
            <person name="Ruiz-Duenas F.J."/>
            <person name="Sabat G."/>
            <person name="Salamov A."/>
            <person name="Samejima M."/>
            <person name="Schmutz J."/>
            <person name="Slot J.C."/>
            <person name="St John F."/>
            <person name="Stenlid J."/>
            <person name="Sun H."/>
            <person name="Sun S."/>
            <person name="Syed K."/>
            <person name="Tsang A."/>
            <person name="Wiebenga A."/>
            <person name="Young D."/>
            <person name="Pisabarro A."/>
            <person name="Eastwood D.C."/>
            <person name="Martin F."/>
            <person name="Cullen D."/>
            <person name="Grigoriev I.V."/>
            <person name="Hibbett D.S."/>
        </authorList>
    </citation>
    <scope>NUCLEOTIDE SEQUENCE [LARGE SCALE GENOMIC DNA]</scope>
    <source>
        <strain evidence="9 10">ATCC 11539</strain>
    </source>
</reference>
<keyword evidence="4" id="KW-0689">Ribosomal protein</keyword>
<feature type="region of interest" description="Disordered" evidence="8">
    <location>
        <begin position="39"/>
        <end position="78"/>
    </location>
</feature>
<dbReference type="EMBL" id="KB469300">
    <property type="protein sequence ID" value="EPQ56717.1"/>
    <property type="molecule type" value="Genomic_DNA"/>
</dbReference>
<evidence type="ECO:0000256" key="2">
    <source>
        <dbReference type="ARBA" id="ARBA00009863"/>
    </source>
</evidence>
<dbReference type="OMA" id="GLAHWMT"/>
<name>S7QBI5_GLOTA</name>
<evidence type="ECO:0000256" key="5">
    <source>
        <dbReference type="ARBA" id="ARBA00023128"/>
    </source>
</evidence>
<keyword evidence="6" id="KW-0687">Ribonucleoprotein</keyword>
<dbReference type="GeneID" id="19303971"/>
<dbReference type="GO" id="GO:0003735">
    <property type="term" value="F:structural constituent of ribosome"/>
    <property type="evidence" value="ECO:0007669"/>
    <property type="project" value="TreeGrafter"/>
</dbReference>
<evidence type="ECO:0000256" key="8">
    <source>
        <dbReference type="SAM" id="MobiDB-lite"/>
    </source>
</evidence>
<dbReference type="PANTHER" id="PTHR12810">
    <property type="entry name" value="MITOCHONDRIAL 28S RIBOSOMAL PROTEIN S29"/>
    <property type="match status" value="1"/>
</dbReference>
<comment type="subcellular location">
    <subcellularLocation>
        <location evidence="1">Mitochondrion</location>
    </subcellularLocation>
</comment>
<evidence type="ECO:0000256" key="6">
    <source>
        <dbReference type="ARBA" id="ARBA00023274"/>
    </source>
</evidence>
<dbReference type="STRING" id="670483.S7QBI5"/>
<sequence>MSAPSSLSVLRQAQCVLHRAVPGPSNVLQATVQKRHYAAKGQQQKVSQKKSQSFKGNKNFKVKASAPKKNSGGAGAFRPLSASQLQKPIFQTGRADEVDLRSFVPELTTPSHVGNAVAFTGPDNDPMRIFGLPTNILLEFRIASKPLSVIRDITVSTIDKLQAAAELPSSQTRLVMTGSRGCGKSFLLLQAVEYAVRSGWMVLYIPRAISLVNSTTTYTYDLRTQTYLQPEFAFQTLQRFRTVNAEKLQHLHTSQDIPLDRRSSLPAGSGLVDLIEIGTRDVYLAPTVLSALMEELGKQTRYPMLLAIDDFQALYCKTAYRDPQFASIKPWHLSMPRLLLDYASGRKSFARGAVLGALSTADTTYRTPLELRKALGLPDEQPTSPYVKMNETKMEYAKGLQALPVPEKLQLDEAAAVFEVWAKDKAVTQAAPKDELFMAEYSAAAGNARNFVQGILGTFTL</sequence>
<dbReference type="Pfam" id="PF10236">
    <property type="entry name" value="DAP3"/>
    <property type="match status" value="1"/>
</dbReference>
<dbReference type="GO" id="GO:0005763">
    <property type="term" value="C:mitochondrial small ribosomal subunit"/>
    <property type="evidence" value="ECO:0007669"/>
    <property type="project" value="TreeGrafter"/>
</dbReference>
<dbReference type="Proteomes" id="UP000030669">
    <property type="component" value="Unassembled WGS sequence"/>
</dbReference>
<evidence type="ECO:0000256" key="3">
    <source>
        <dbReference type="ARBA" id="ARBA00022946"/>
    </source>
</evidence>
<proteinExistence type="inferred from homology"/>
<evidence type="ECO:0000256" key="1">
    <source>
        <dbReference type="ARBA" id="ARBA00004173"/>
    </source>
</evidence>
<evidence type="ECO:0000256" key="7">
    <source>
        <dbReference type="ARBA" id="ARBA00035140"/>
    </source>
</evidence>
<dbReference type="OrthoDB" id="274828at2759"/>
<keyword evidence="10" id="KW-1185">Reference proteome</keyword>
<evidence type="ECO:0000313" key="10">
    <source>
        <dbReference type="Proteomes" id="UP000030669"/>
    </source>
</evidence>
<dbReference type="InterPro" id="IPR019368">
    <property type="entry name" value="Ribosomal_mS29"/>
</dbReference>